<evidence type="ECO:0000256" key="1">
    <source>
        <dbReference type="SAM" id="Phobius"/>
    </source>
</evidence>
<gene>
    <name evidence="2" type="ORF">GALLR39Z86_33590</name>
</gene>
<proteinExistence type="predicted"/>
<keyword evidence="1" id="KW-1133">Transmembrane helix</keyword>
<feature type="transmembrane region" description="Helical" evidence="1">
    <location>
        <begin position="46"/>
        <end position="67"/>
    </location>
</feature>
<evidence type="ECO:0000313" key="2">
    <source>
        <dbReference type="EMBL" id="GLI43509.1"/>
    </source>
</evidence>
<keyword evidence="3" id="KW-1185">Reference proteome</keyword>
<dbReference type="RefSeq" id="WP_270113830.1">
    <property type="nucleotide sequence ID" value="NZ_BAAAOL010000017.1"/>
</dbReference>
<organism evidence="2 3">
    <name type="scientific">Glycomyces algeriensis</name>
    <dbReference type="NCBI Taxonomy" id="256037"/>
    <lineage>
        <taxon>Bacteria</taxon>
        <taxon>Bacillati</taxon>
        <taxon>Actinomycetota</taxon>
        <taxon>Actinomycetes</taxon>
        <taxon>Glycomycetales</taxon>
        <taxon>Glycomycetaceae</taxon>
        <taxon>Glycomyces</taxon>
    </lineage>
</organism>
<reference evidence="2" key="1">
    <citation type="submission" date="2022-12" db="EMBL/GenBank/DDBJ databases">
        <title>Reference genome sequencing for broad-spectrum identification of bacterial and archaeal isolates by mass spectrometry.</title>
        <authorList>
            <person name="Sekiguchi Y."/>
            <person name="Tourlousse D.M."/>
        </authorList>
    </citation>
    <scope>NUCLEOTIDE SEQUENCE</scope>
    <source>
        <strain evidence="2">LLR39Z86</strain>
    </source>
</reference>
<dbReference type="AlphaFoldDB" id="A0A9W6GB29"/>
<protein>
    <submittedName>
        <fullName evidence="2">Uncharacterized protein</fullName>
    </submittedName>
</protein>
<name>A0A9W6GB29_9ACTN</name>
<comment type="caution">
    <text evidence="2">The sequence shown here is derived from an EMBL/GenBank/DDBJ whole genome shotgun (WGS) entry which is preliminary data.</text>
</comment>
<accession>A0A9W6GB29</accession>
<feature type="transmembrane region" description="Helical" evidence="1">
    <location>
        <begin position="20"/>
        <end position="40"/>
    </location>
</feature>
<evidence type="ECO:0000313" key="3">
    <source>
        <dbReference type="Proteomes" id="UP001144313"/>
    </source>
</evidence>
<keyword evidence="1" id="KW-0812">Transmembrane</keyword>
<dbReference type="EMBL" id="BSDT01000001">
    <property type="protein sequence ID" value="GLI43509.1"/>
    <property type="molecule type" value="Genomic_DNA"/>
</dbReference>
<dbReference type="Proteomes" id="UP001144313">
    <property type="component" value="Unassembled WGS sequence"/>
</dbReference>
<keyword evidence="1" id="KW-0472">Membrane</keyword>
<sequence length="82" mass="8752">MFLEEFKNSLLYAKLPTHWAVEAAVAATTFAVIAAALLLLDAGDRTAMVLGAAAVVWFGSRIAIVAVRARRSGPPMGPRRID</sequence>